<dbReference type="CDD" id="cd19952">
    <property type="entry name" value="GT29"/>
    <property type="match status" value="1"/>
</dbReference>
<evidence type="ECO:0000256" key="10">
    <source>
        <dbReference type="ARBA" id="ARBA00023180"/>
    </source>
</evidence>
<dbReference type="Pfam" id="PF00777">
    <property type="entry name" value="Glyco_transf_29"/>
    <property type="match status" value="1"/>
</dbReference>
<dbReference type="Gene3D" id="3.90.1480.20">
    <property type="entry name" value="Glycosyl transferase family 29"/>
    <property type="match status" value="1"/>
</dbReference>
<dbReference type="AlphaFoldDB" id="A0A061R6Q7"/>
<comment type="subcellular location">
    <subcellularLocation>
        <location evidence="1">Golgi apparatus membrane</location>
        <topology evidence="1">Single-pass type II membrane protein</topology>
    </subcellularLocation>
</comment>
<sequence length="292" mass="32408">MYRDGFFGSFVMNQAKYSRYSDTEPIRIPKFKSQCAFDQWPSPSSPPRGCDTAAATGDPPRSRGYDRIAVAKPELLKLLPPQDVFRQMPKFKTCAVVGNGGSLLMNDMGATIDRHQAVIRFNGGITRGFERWVGSRTTFRILNTQHIGFQELNGEILLQHATSLSAMEDALVHKIKHPNVTMFITDGDFHQYVLDEMGDGAASNGFYGVVFANEICEKVTLYGFYKSWGPKGDGGSSSGGGGPVVKYHYYDRVEPNQSQKSRDDKETPALLDFLSRHREKFELGEPTAVGAS</sequence>
<dbReference type="InterPro" id="IPR001675">
    <property type="entry name" value="Glyco_trans_29"/>
</dbReference>
<comment type="similarity">
    <text evidence="2">Belongs to the glycosyltransferase 29 family.</text>
</comment>
<evidence type="ECO:0000256" key="3">
    <source>
        <dbReference type="ARBA" id="ARBA00022676"/>
    </source>
</evidence>
<dbReference type="InterPro" id="IPR050943">
    <property type="entry name" value="Glycosyltr_29_Sialyltrsf"/>
</dbReference>
<evidence type="ECO:0000313" key="12">
    <source>
        <dbReference type="EMBL" id="JAC66196.1"/>
    </source>
</evidence>
<organism evidence="12">
    <name type="scientific">Tetraselmis sp. GSL018</name>
    <dbReference type="NCBI Taxonomy" id="582737"/>
    <lineage>
        <taxon>Eukaryota</taxon>
        <taxon>Viridiplantae</taxon>
        <taxon>Chlorophyta</taxon>
        <taxon>core chlorophytes</taxon>
        <taxon>Chlorodendrophyceae</taxon>
        <taxon>Chlorodendrales</taxon>
        <taxon>Chlorodendraceae</taxon>
        <taxon>Tetraselmis</taxon>
    </lineage>
</organism>
<evidence type="ECO:0000256" key="4">
    <source>
        <dbReference type="ARBA" id="ARBA00022679"/>
    </source>
</evidence>
<dbReference type="GO" id="GO:0008373">
    <property type="term" value="F:sialyltransferase activity"/>
    <property type="evidence" value="ECO:0007669"/>
    <property type="project" value="InterPro"/>
</dbReference>
<feature type="unsure residue" description="I or L" evidence="12">
    <location>
        <position position="271"/>
    </location>
</feature>
<evidence type="ECO:0000256" key="2">
    <source>
        <dbReference type="ARBA" id="ARBA00006003"/>
    </source>
</evidence>
<proteinExistence type="inferred from homology"/>
<evidence type="ECO:0000256" key="11">
    <source>
        <dbReference type="SAM" id="MobiDB-lite"/>
    </source>
</evidence>
<feature type="region of interest" description="Disordered" evidence="11">
    <location>
        <begin position="39"/>
        <end position="64"/>
    </location>
</feature>
<protein>
    <submittedName>
        <fullName evidence="12">Beta-galactoside alpha--sialyltransferase 2</fullName>
    </submittedName>
</protein>
<accession>A0A061R6Q7</accession>
<dbReference type="PANTHER" id="PTHR11987">
    <property type="entry name" value="ALPHA-2,8-SIALYLTRANSFERASE"/>
    <property type="match status" value="1"/>
</dbReference>
<dbReference type="GO" id="GO:0000139">
    <property type="term" value="C:Golgi membrane"/>
    <property type="evidence" value="ECO:0007669"/>
    <property type="project" value="UniProtKB-SubCell"/>
</dbReference>
<dbReference type="InterPro" id="IPR038578">
    <property type="entry name" value="GT29-like_sf"/>
</dbReference>
<keyword evidence="10" id="KW-0325">Glycoprotein</keyword>
<dbReference type="EMBL" id="GBEZ01020482">
    <property type="protein sequence ID" value="JAC66196.1"/>
    <property type="molecule type" value="Transcribed_RNA"/>
</dbReference>
<keyword evidence="9" id="KW-0472">Membrane</keyword>
<keyword evidence="7" id="KW-1133">Transmembrane helix</keyword>
<evidence type="ECO:0000256" key="5">
    <source>
        <dbReference type="ARBA" id="ARBA00022692"/>
    </source>
</evidence>
<evidence type="ECO:0000256" key="7">
    <source>
        <dbReference type="ARBA" id="ARBA00022989"/>
    </source>
</evidence>
<reference evidence="12" key="1">
    <citation type="submission" date="2014-05" db="EMBL/GenBank/DDBJ databases">
        <title>The transcriptome of the halophilic microalga Tetraselmis sp. GSL018 isolated from the Great Salt Lake, Utah.</title>
        <authorList>
            <person name="Jinkerson R.E."/>
            <person name="D'Adamo S."/>
            <person name="Posewitz M.C."/>
        </authorList>
    </citation>
    <scope>NUCLEOTIDE SEQUENCE</scope>
    <source>
        <strain evidence="12">GSL018</strain>
    </source>
</reference>
<keyword evidence="5" id="KW-0812">Transmembrane</keyword>
<gene>
    <name evidence="12" type="ORF">TSPGSL018_14267</name>
</gene>
<evidence type="ECO:0000256" key="9">
    <source>
        <dbReference type="ARBA" id="ARBA00023136"/>
    </source>
</evidence>
<dbReference type="PANTHER" id="PTHR11987:SF36">
    <property type="entry name" value="SIA-ALPHA-2,3-GAL-BETA-1,4-GLCNAC-R:ALPHA 2,8-SIALYLTRANSFERASE"/>
    <property type="match status" value="1"/>
</dbReference>
<keyword evidence="8" id="KW-0333">Golgi apparatus</keyword>
<evidence type="ECO:0000256" key="6">
    <source>
        <dbReference type="ARBA" id="ARBA00022968"/>
    </source>
</evidence>
<evidence type="ECO:0000256" key="1">
    <source>
        <dbReference type="ARBA" id="ARBA00004323"/>
    </source>
</evidence>
<keyword evidence="4 12" id="KW-0808">Transferase</keyword>
<keyword evidence="3 12" id="KW-0328">Glycosyltransferase</keyword>
<evidence type="ECO:0000256" key="8">
    <source>
        <dbReference type="ARBA" id="ARBA00023034"/>
    </source>
</evidence>
<keyword evidence="6" id="KW-0735">Signal-anchor</keyword>
<name>A0A061R6Q7_9CHLO</name>